<dbReference type="PANTHER" id="PTHR43275">
    <property type="entry name" value="D-MALATE DEHYDROGENASE [DECARBOXYLATING]"/>
    <property type="match status" value="1"/>
</dbReference>
<gene>
    <name evidence="8" type="ORF">METZ01_LOCUS159020</name>
</gene>
<organism evidence="8">
    <name type="scientific">marine metagenome</name>
    <dbReference type="NCBI Taxonomy" id="408172"/>
    <lineage>
        <taxon>unclassified sequences</taxon>
        <taxon>metagenomes</taxon>
        <taxon>ecological metagenomes</taxon>
    </lineage>
</organism>
<feature type="domain" description="Isopropylmalate dehydrogenase-like" evidence="7">
    <location>
        <begin position="8"/>
        <end position="217"/>
    </location>
</feature>
<keyword evidence="5" id="KW-0520">NAD</keyword>
<evidence type="ECO:0000256" key="1">
    <source>
        <dbReference type="ARBA" id="ARBA00001936"/>
    </source>
</evidence>
<evidence type="ECO:0000256" key="6">
    <source>
        <dbReference type="ARBA" id="ARBA00023211"/>
    </source>
</evidence>
<accession>A0A382AX92</accession>
<name>A0A382AX92_9ZZZZ</name>
<dbReference type="InterPro" id="IPR050501">
    <property type="entry name" value="ICDH/IPMDH"/>
</dbReference>
<evidence type="ECO:0000256" key="4">
    <source>
        <dbReference type="ARBA" id="ARBA00023002"/>
    </source>
</evidence>
<dbReference type="GO" id="GO:0046872">
    <property type="term" value="F:metal ion binding"/>
    <property type="evidence" value="ECO:0007669"/>
    <property type="project" value="UniProtKB-KW"/>
</dbReference>
<dbReference type="PANTHER" id="PTHR43275:SF1">
    <property type="entry name" value="D-MALATE DEHYDROGENASE [DECARBOXYLATING]"/>
    <property type="match status" value="1"/>
</dbReference>
<evidence type="ECO:0000259" key="7">
    <source>
        <dbReference type="SMART" id="SM01329"/>
    </source>
</evidence>
<dbReference type="InterPro" id="IPR024084">
    <property type="entry name" value="IsoPropMal-DH-like_dom"/>
</dbReference>
<reference evidence="8" key="1">
    <citation type="submission" date="2018-05" db="EMBL/GenBank/DDBJ databases">
        <authorList>
            <person name="Lanie J.A."/>
            <person name="Ng W.-L."/>
            <person name="Kazmierczak K.M."/>
            <person name="Andrzejewski T.M."/>
            <person name="Davidsen T.M."/>
            <person name="Wayne K.J."/>
            <person name="Tettelin H."/>
            <person name="Glass J.I."/>
            <person name="Rusch D."/>
            <person name="Podicherti R."/>
            <person name="Tsui H.-C.T."/>
            <person name="Winkler M.E."/>
        </authorList>
    </citation>
    <scope>NUCLEOTIDE SEQUENCE</scope>
</reference>
<keyword evidence="4" id="KW-0560">Oxidoreductase</keyword>
<evidence type="ECO:0000256" key="5">
    <source>
        <dbReference type="ARBA" id="ARBA00023027"/>
    </source>
</evidence>
<proteinExistence type="predicted"/>
<dbReference type="Gene3D" id="3.40.718.10">
    <property type="entry name" value="Isopropylmalate Dehydrogenase"/>
    <property type="match status" value="1"/>
</dbReference>
<evidence type="ECO:0000256" key="3">
    <source>
        <dbReference type="ARBA" id="ARBA00022723"/>
    </source>
</evidence>
<dbReference type="EMBL" id="UINC01027245">
    <property type="protein sequence ID" value="SVB06166.1"/>
    <property type="molecule type" value="Genomic_DNA"/>
</dbReference>
<keyword evidence="6" id="KW-0464">Manganese</keyword>
<dbReference type="SUPFAM" id="SSF53659">
    <property type="entry name" value="Isocitrate/Isopropylmalate dehydrogenase-like"/>
    <property type="match status" value="1"/>
</dbReference>
<dbReference type="SMART" id="SM01329">
    <property type="entry name" value="Iso_dh"/>
    <property type="match status" value="1"/>
</dbReference>
<comment type="cofactor">
    <cofactor evidence="1">
        <name>Mn(2+)</name>
        <dbReference type="ChEBI" id="CHEBI:29035"/>
    </cofactor>
</comment>
<dbReference type="Pfam" id="PF00180">
    <property type="entry name" value="Iso_dh"/>
    <property type="match status" value="1"/>
</dbReference>
<feature type="non-terminal residue" evidence="8">
    <location>
        <position position="1"/>
    </location>
</feature>
<dbReference type="AlphaFoldDB" id="A0A382AX92"/>
<evidence type="ECO:0000313" key="8">
    <source>
        <dbReference type="EMBL" id="SVB06166.1"/>
    </source>
</evidence>
<dbReference type="GO" id="GO:0016491">
    <property type="term" value="F:oxidoreductase activity"/>
    <property type="evidence" value="ECO:0007669"/>
    <property type="project" value="UniProtKB-KW"/>
</dbReference>
<feature type="non-terminal residue" evidence="8">
    <location>
        <position position="217"/>
    </location>
</feature>
<sequence>MSTEKTFRICVLPGDGIGTEVTTAAAAVLEATQTYSGGFALTLEHHVAGAGAYRETGVAMTDETWRTAEDADAIFLGAMGLPDIRFDDGTEIAPQLDLRFKFNLYAGVRPVSAKRGGTRMLSDPRAENIDFVLVRESTEGLFASRGKGEVVGDQEARDTMVITRETSERLFAFAFDQARRRKTSSHSNKVTLVDKSNVFVSMAFFRKVFDEVACTNS</sequence>
<evidence type="ECO:0000256" key="2">
    <source>
        <dbReference type="ARBA" id="ARBA00001946"/>
    </source>
</evidence>
<comment type="cofactor">
    <cofactor evidence="2">
        <name>Mg(2+)</name>
        <dbReference type="ChEBI" id="CHEBI:18420"/>
    </cofactor>
</comment>
<keyword evidence="3" id="KW-0479">Metal-binding</keyword>
<protein>
    <recommendedName>
        <fullName evidence="7">Isopropylmalate dehydrogenase-like domain-containing protein</fullName>
    </recommendedName>
</protein>